<name>A0A8C4RAB8_EPTBU</name>
<evidence type="ECO:0000256" key="1">
    <source>
        <dbReference type="ARBA" id="ARBA00022603"/>
    </source>
</evidence>
<reference evidence="6" key="1">
    <citation type="submission" date="2025-08" db="UniProtKB">
        <authorList>
            <consortium name="Ensembl"/>
        </authorList>
    </citation>
    <scope>IDENTIFICATION</scope>
</reference>
<organism evidence="6 7">
    <name type="scientific">Eptatretus burgeri</name>
    <name type="common">Inshore hagfish</name>
    <dbReference type="NCBI Taxonomy" id="7764"/>
    <lineage>
        <taxon>Eukaryota</taxon>
        <taxon>Metazoa</taxon>
        <taxon>Chordata</taxon>
        <taxon>Craniata</taxon>
        <taxon>Vertebrata</taxon>
        <taxon>Cyclostomata</taxon>
        <taxon>Myxini</taxon>
        <taxon>Myxiniformes</taxon>
        <taxon>Myxinidae</taxon>
        <taxon>Eptatretinae</taxon>
        <taxon>Eptatretus</taxon>
    </lineage>
</organism>
<dbReference type="InterPro" id="IPR010233">
    <property type="entry name" value="UbiG_MeTrfase"/>
</dbReference>
<dbReference type="GO" id="GO:0010420">
    <property type="term" value="F:polyprenyldihydroxybenzoate methyltransferase activity"/>
    <property type="evidence" value="ECO:0007669"/>
    <property type="project" value="InterPro"/>
</dbReference>
<dbReference type="OMA" id="RINWANG"/>
<reference evidence="6" key="2">
    <citation type="submission" date="2025-09" db="UniProtKB">
        <authorList>
            <consortium name="Ensembl"/>
        </authorList>
    </citation>
    <scope>IDENTIFICATION</scope>
</reference>
<dbReference type="Gene3D" id="3.40.50.150">
    <property type="entry name" value="Vaccinia Virus protein VP39"/>
    <property type="match status" value="1"/>
</dbReference>
<dbReference type="GeneTree" id="ENSGT00390000007284"/>
<feature type="domain" description="Methyltransferase type 11" evidence="5">
    <location>
        <begin position="18"/>
        <end position="107"/>
    </location>
</feature>
<dbReference type="GO" id="GO:0032259">
    <property type="term" value="P:methylation"/>
    <property type="evidence" value="ECO:0007669"/>
    <property type="project" value="UniProtKB-KW"/>
</dbReference>
<dbReference type="Ensembl" id="ENSEBUT00000027143.1">
    <property type="protein sequence ID" value="ENSEBUP00000026567.1"/>
    <property type="gene ID" value="ENSEBUG00000016355.1"/>
</dbReference>
<evidence type="ECO:0000313" key="6">
    <source>
        <dbReference type="Ensembl" id="ENSEBUP00000026567.1"/>
    </source>
</evidence>
<keyword evidence="4" id="KW-0949">S-adenosyl-L-methionine</keyword>
<accession>A0A8C4RAB8</accession>
<dbReference type="InterPro" id="IPR029063">
    <property type="entry name" value="SAM-dependent_MTases_sf"/>
</dbReference>
<proteinExistence type="predicted"/>
<evidence type="ECO:0000256" key="4">
    <source>
        <dbReference type="ARBA" id="ARBA00022691"/>
    </source>
</evidence>
<sequence>ETRIESAQQHNTASSCCLQALARLGASVTGVDPVRESIVVAKTHAAQDPALKDKLKYLCAAVEDLLPEHSESFDGVVASEVLEHVVQKQAFLDCCGGLLKPGGSLFVTTLSRSSAAYTLAIVAAERLLQIVPTGTHDWNLFITPKELCYMLEEGGLQVQELRGMLYNPASCVWSWVTPTDVNYALQAIKHNLKSTPV</sequence>
<dbReference type="InterPro" id="IPR013216">
    <property type="entry name" value="Methyltransf_11"/>
</dbReference>
<dbReference type="AlphaFoldDB" id="A0A8C4RAB8"/>
<keyword evidence="1" id="KW-0489">Methyltransferase</keyword>
<dbReference type="Proteomes" id="UP000694388">
    <property type="component" value="Unplaced"/>
</dbReference>
<dbReference type="SUPFAM" id="SSF53335">
    <property type="entry name" value="S-adenosyl-L-methionine-dependent methyltransferases"/>
    <property type="match status" value="1"/>
</dbReference>
<keyword evidence="2" id="KW-0808">Transferase</keyword>
<evidence type="ECO:0000256" key="3">
    <source>
        <dbReference type="ARBA" id="ARBA00022688"/>
    </source>
</evidence>
<keyword evidence="7" id="KW-1185">Reference proteome</keyword>
<protein>
    <submittedName>
        <fullName evidence="6">Coenzyme Q3 methyltransferase</fullName>
    </submittedName>
</protein>
<evidence type="ECO:0000259" key="5">
    <source>
        <dbReference type="Pfam" id="PF08241"/>
    </source>
</evidence>
<dbReference type="PANTHER" id="PTHR43464:SF19">
    <property type="entry name" value="UBIQUINONE BIOSYNTHESIS O-METHYLTRANSFERASE, MITOCHONDRIAL"/>
    <property type="match status" value="1"/>
</dbReference>
<evidence type="ECO:0000256" key="2">
    <source>
        <dbReference type="ARBA" id="ARBA00022679"/>
    </source>
</evidence>
<evidence type="ECO:0000313" key="7">
    <source>
        <dbReference type="Proteomes" id="UP000694388"/>
    </source>
</evidence>
<dbReference type="NCBIfam" id="TIGR01983">
    <property type="entry name" value="UbiG"/>
    <property type="match status" value="1"/>
</dbReference>
<dbReference type="GO" id="GO:0005739">
    <property type="term" value="C:mitochondrion"/>
    <property type="evidence" value="ECO:0007669"/>
    <property type="project" value="TreeGrafter"/>
</dbReference>
<dbReference type="GO" id="GO:0061542">
    <property type="term" value="F:3-demethylubiquinol 3-O-methyltransferase activity"/>
    <property type="evidence" value="ECO:0007669"/>
    <property type="project" value="InterPro"/>
</dbReference>
<dbReference type="Pfam" id="PF08241">
    <property type="entry name" value="Methyltransf_11"/>
    <property type="match status" value="1"/>
</dbReference>
<dbReference type="CDD" id="cd02440">
    <property type="entry name" value="AdoMet_MTases"/>
    <property type="match status" value="1"/>
</dbReference>
<dbReference type="PANTHER" id="PTHR43464">
    <property type="entry name" value="METHYLTRANSFERASE"/>
    <property type="match status" value="1"/>
</dbReference>
<keyword evidence="3" id="KW-0831">Ubiquinone biosynthesis</keyword>